<dbReference type="InterPro" id="IPR036649">
    <property type="entry name" value="Pyrophosphatase_sf"/>
</dbReference>
<evidence type="ECO:0000256" key="2">
    <source>
        <dbReference type="ARBA" id="ARBA00012146"/>
    </source>
</evidence>
<dbReference type="GO" id="GO:0005737">
    <property type="term" value="C:cytoplasm"/>
    <property type="evidence" value="ECO:0007669"/>
    <property type="project" value="InterPro"/>
</dbReference>
<keyword evidence="7" id="KW-1185">Reference proteome</keyword>
<dbReference type="GO" id="GO:0000287">
    <property type="term" value="F:magnesium ion binding"/>
    <property type="evidence" value="ECO:0007669"/>
    <property type="project" value="InterPro"/>
</dbReference>
<dbReference type="Gene3D" id="3.90.80.10">
    <property type="entry name" value="Inorganic pyrophosphatase"/>
    <property type="match status" value="1"/>
</dbReference>
<keyword evidence="3" id="KW-0479">Metal-binding</keyword>
<evidence type="ECO:0000313" key="7">
    <source>
        <dbReference type="Proteomes" id="UP000568106"/>
    </source>
</evidence>
<sequence>MAGKSSKSLIDPTRLEPVLKKDGLLQVIVETPKGSRNKFSFDTKQEIFALKKVLPAGMVFPYDFGFLPRTLADDGDPIDVLLLMDEPAFPGVLVPSRLIGVIEGEQVDGKKRIRNDRLVAIADANHMYANVRKLNDLPKKFLKELQDFFVNYHQLEGKVYKLLGYKEIAVAEKLIKKARRAA</sequence>
<dbReference type="PROSITE" id="PS00387">
    <property type="entry name" value="PPASE"/>
    <property type="match status" value="1"/>
</dbReference>
<protein>
    <recommendedName>
        <fullName evidence="2">inorganic diphosphatase</fullName>
        <ecNumber evidence="2">3.6.1.1</ecNumber>
    </recommendedName>
</protein>
<dbReference type="SUPFAM" id="SSF50324">
    <property type="entry name" value="Inorganic pyrophosphatase"/>
    <property type="match status" value="1"/>
</dbReference>
<dbReference type="Pfam" id="PF00719">
    <property type="entry name" value="Pyrophosphatase"/>
    <property type="match status" value="1"/>
</dbReference>
<keyword evidence="4 6" id="KW-0378">Hydrolase</keyword>
<evidence type="ECO:0000313" key="6">
    <source>
        <dbReference type="EMBL" id="MBB5316712.1"/>
    </source>
</evidence>
<dbReference type="Proteomes" id="UP000568106">
    <property type="component" value="Unassembled WGS sequence"/>
</dbReference>
<dbReference type="GO" id="GO:0006796">
    <property type="term" value="P:phosphate-containing compound metabolic process"/>
    <property type="evidence" value="ECO:0007669"/>
    <property type="project" value="InterPro"/>
</dbReference>
<comment type="cofactor">
    <cofactor evidence="1">
        <name>Mg(2+)</name>
        <dbReference type="ChEBI" id="CHEBI:18420"/>
    </cofactor>
</comment>
<dbReference type="GO" id="GO:0004427">
    <property type="term" value="F:inorganic diphosphate phosphatase activity"/>
    <property type="evidence" value="ECO:0007669"/>
    <property type="project" value="UniProtKB-EC"/>
</dbReference>
<dbReference type="InterPro" id="IPR008162">
    <property type="entry name" value="Pyrophosphatase"/>
</dbReference>
<evidence type="ECO:0000256" key="3">
    <source>
        <dbReference type="ARBA" id="ARBA00022723"/>
    </source>
</evidence>
<dbReference type="EMBL" id="JACHDY010000002">
    <property type="protein sequence ID" value="MBB5316712.1"/>
    <property type="molecule type" value="Genomic_DNA"/>
</dbReference>
<keyword evidence="5" id="KW-0460">Magnesium</keyword>
<gene>
    <name evidence="6" type="ORF">HDF09_001381</name>
</gene>
<proteinExistence type="predicted"/>
<dbReference type="EC" id="3.6.1.1" evidence="2"/>
<dbReference type="AlphaFoldDB" id="A0A7W8IGF7"/>
<evidence type="ECO:0000256" key="5">
    <source>
        <dbReference type="ARBA" id="ARBA00022842"/>
    </source>
</evidence>
<reference evidence="6" key="1">
    <citation type="submission" date="2020-08" db="EMBL/GenBank/DDBJ databases">
        <title>Genomic Encyclopedia of Type Strains, Phase IV (KMG-V): Genome sequencing to study the core and pangenomes of soil and plant-associated prokaryotes.</title>
        <authorList>
            <person name="Whitman W."/>
        </authorList>
    </citation>
    <scope>NUCLEOTIDE SEQUENCE [LARGE SCALE GENOMIC DNA]</scope>
    <source>
        <strain evidence="6">M8UP27</strain>
    </source>
</reference>
<comment type="caution">
    <text evidence="6">The sequence shown here is derived from an EMBL/GenBank/DDBJ whole genome shotgun (WGS) entry which is preliminary data.</text>
</comment>
<name>A0A7W8IGF7_9BACT</name>
<organism evidence="6 7">
    <name type="scientific">Tunturiibacter empetritectus</name>
    <dbReference type="NCBI Taxonomy" id="3069691"/>
    <lineage>
        <taxon>Bacteria</taxon>
        <taxon>Pseudomonadati</taxon>
        <taxon>Acidobacteriota</taxon>
        <taxon>Terriglobia</taxon>
        <taxon>Terriglobales</taxon>
        <taxon>Acidobacteriaceae</taxon>
        <taxon>Tunturiibacter</taxon>
    </lineage>
</organism>
<evidence type="ECO:0000256" key="1">
    <source>
        <dbReference type="ARBA" id="ARBA00001946"/>
    </source>
</evidence>
<evidence type="ECO:0000256" key="4">
    <source>
        <dbReference type="ARBA" id="ARBA00022801"/>
    </source>
</evidence>
<dbReference type="PANTHER" id="PTHR10286">
    <property type="entry name" value="INORGANIC PYROPHOSPHATASE"/>
    <property type="match status" value="1"/>
</dbReference>
<accession>A0A7W8IGF7</accession>